<dbReference type="Proteomes" id="UP000275530">
    <property type="component" value="Unassembled WGS sequence"/>
</dbReference>
<proteinExistence type="predicted"/>
<comment type="caution">
    <text evidence="1">The sequence shown here is derived from an EMBL/GenBank/DDBJ whole genome shotgun (WGS) entry which is preliminary data.</text>
</comment>
<organism evidence="1 2">
    <name type="scientific">Mesorhizobium jarvisii</name>
    <dbReference type="NCBI Taxonomy" id="1777867"/>
    <lineage>
        <taxon>Bacteria</taxon>
        <taxon>Pseudomonadati</taxon>
        <taxon>Pseudomonadota</taxon>
        <taxon>Alphaproteobacteria</taxon>
        <taxon>Hyphomicrobiales</taxon>
        <taxon>Phyllobacteriaceae</taxon>
        <taxon>Mesorhizobium</taxon>
    </lineage>
</organism>
<sequence length="99" mass="11460">MMMGTLSWIKGEWAASGRAEVVLHSDDDAALIHVYPRGLNRAVPFLLSLTPEIEVALYRWLGERIRRRKKAREQRYVEMMSPVFDAMWKAHATAHLKPQ</sequence>
<dbReference type="EMBL" id="QZXA01000004">
    <property type="protein sequence ID" value="RJT34528.1"/>
    <property type="molecule type" value="Genomic_DNA"/>
</dbReference>
<reference evidence="1 2" key="1">
    <citation type="submission" date="2018-09" db="EMBL/GenBank/DDBJ databases">
        <title>Mesorhizobium carmichaelinearum sp. nov. isolated from Carmichaelinea spp. root nodules in New Zealand.</title>
        <authorList>
            <person name="De Meyer S.E."/>
        </authorList>
    </citation>
    <scope>NUCLEOTIDE SEQUENCE [LARGE SCALE GENOMIC DNA]</scope>
    <source>
        <strain evidence="1 2">LMG 28313</strain>
    </source>
</reference>
<keyword evidence="2" id="KW-1185">Reference proteome</keyword>
<name>A0A6M7T871_9HYPH</name>
<gene>
    <name evidence="1" type="ORF">D3242_11970</name>
</gene>
<evidence type="ECO:0000313" key="1">
    <source>
        <dbReference type="EMBL" id="RJT34528.1"/>
    </source>
</evidence>
<dbReference type="AlphaFoldDB" id="A0A6M7T871"/>
<accession>A0A6M7T871</accession>
<protein>
    <submittedName>
        <fullName evidence="1">Uncharacterized protein</fullName>
    </submittedName>
</protein>
<evidence type="ECO:0000313" key="2">
    <source>
        <dbReference type="Proteomes" id="UP000275530"/>
    </source>
</evidence>